<dbReference type="EC" id="3.1.-.-" evidence="2"/>
<dbReference type="Proteomes" id="UP001267638">
    <property type="component" value="Unassembled WGS sequence"/>
</dbReference>
<dbReference type="RefSeq" id="WP_310227597.1">
    <property type="nucleotide sequence ID" value="NZ_JAVDWV010000027.1"/>
</dbReference>
<proteinExistence type="predicted"/>
<keyword evidence="2" id="KW-0378">Hydrolase</keyword>
<keyword evidence="2" id="KW-0067">ATP-binding</keyword>
<protein>
    <submittedName>
        <fullName evidence="2">ATP-dependent helicase/nuclease subunit B</fullName>
        <ecNumber evidence="2">3.1.-.-</ecNumber>
        <ecNumber evidence="2">3.6.4.12</ecNumber>
    </submittedName>
</protein>
<comment type="caution">
    <text evidence="2">The sequence shown here is derived from an EMBL/GenBank/DDBJ whole genome shotgun (WGS) entry which is preliminary data.</text>
</comment>
<keyword evidence="2" id="KW-0347">Helicase</keyword>
<dbReference type="EMBL" id="JAVDWV010000027">
    <property type="protein sequence ID" value="MDR7157063.1"/>
    <property type="molecule type" value="Genomic_DNA"/>
</dbReference>
<dbReference type="InterPro" id="IPR014153">
    <property type="entry name" value="Ds_break_AddB"/>
</dbReference>
<dbReference type="InterPro" id="IPR027417">
    <property type="entry name" value="P-loop_NTPase"/>
</dbReference>
<dbReference type="Pfam" id="PF12705">
    <property type="entry name" value="PDDEXK_1"/>
    <property type="match status" value="1"/>
</dbReference>
<dbReference type="InterPro" id="IPR011604">
    <property type="entry name" value="PDDEXK-like_dom_sf"/>
</dbReference>
<dbReference type="NCBIfam" id="TIGR02786">
    <property type="entry name" value="addB_alphas"/>
    <property type="match status" value="1"/>
</dbReference>
<dbReference type="GO" id="GO:0016787">
    <property type="term" value="F:hydrolase activity"/>
    <property type="evidence" value="ECO:0007669"/>
    <property type="project" value="UniProtKB-KW"/>
</dbReference>
<evidence type="ECO:0000259" key="1">
    <source>
        <dbReference type="Pfam" id="PF12705"/>
    </source>
</evidence>
<dbReference type="SUPFAM" id="SSF52980">
    <property type="entry name" value="Restriction endonuclease-like"/>
    <property type="match status" value="1"/>
</dbReference>
<dbReference type="InterPro" id="IPR011335">
    <property type="entry name" value="Restrct_endonuc-II-like"/>
</dbReference>
<name>A0ABU1X670_SPHXE</name>
<dbReference type="EC" id="3.6.4.12" evidence="2"/>
<feature type="domain" description="PD-(D/E)XK endonuclease-like" evidence="1">
    <location>
        <begin position="724"/>
        <end position="926"/>
    </location>
</feature>
<reference evidence="2 3" key="1">
    <citation type="submission" date="2023-07" db="EMBL/GenBank/DDBJ databases">
        <title>Sorghum-associated microbial communities from plants grown in Nebraska, USA.</title>
        <authorList>
            <person name="Schachtman D."/>
        </authorList>
    </citation>
    <scope>NUCLEOTIDE SEQUENCE [LARGE SCALE GENOMIC DNA]</scope>
    <source>
        <strain evidence="2 3">4256</strain>
    </source>
</reference>
<organism evidence="2 3">
    <name type="scientific">Sphingobium xenophagum</name>
    <dbReference type="NCBI Taxonomy" id="121428"/>
    <lineage>
        <taxon>Bacteria</taxon>
        <taxon>Pseudomonadati</taxon>
        <taxon>Pseudomonadota</taxon>
        <taxon>Alphaproteobacteria</taxon>
        <taxon>Sphingomonadales</taxon>
        <taxon>Sphingomonadaceae</taxon>
        <taxon>Sphingobium</taxon>
    </lineage>
</organism>
<evidence type="ECO:0000313" key="2">
    <source>
        <dbReference type="EMBL" id="MDR7157063.1"/>
    </source>
</evidence>
<sequence length="990" mass="106833">MGDRGQPALFTIPAHRAFADALVAGIMARQGRDPLALSRGMILLPSNRGVRAVADAFVRASGGGLLLPRLIPIGDPDIGEQVGGALDPLGEDDPIAPAIAPMQRQMILARLVQQAQPGIDAGQALKLGQALGQVLDQMQVERLAPDALRKLSLSDELSGHWQKSLTLFEIIIARWPVELARLGCIDLVDRRNRLFDRLAKRWAEAPPTGFVVAAGISTTAPAVAGLLRRIGEMPSGMVVFAGLDQHMDDAAWQAIGPFDPDPVTGRAPAGHESHPQYALKRLLHAMSATRDDVAQWRWGSEHDARAVRGRNISNAMLPPKLTSGWRDLKTADRSLAGVEALDVATPGEEAQAIAIALREALETPGRTAALVTPDRQLATRVSAHLRRWGIEADDSAGLPLSRLPPGTLLIAMAQAVAERFAPVALLTLLKHPLVMRGEGRLAWLEGVRGLDLLLRGPRPQAGLIGIDQLLRPREDEDRQGTLREQVRDWWPQARALLEPLERAFLATPDLSGQLAAIREQAGALTGDAIWAGHQGQAAADLFADMEAAAPEGPRQADMRALPVLLDHMLGGVSVRPPQGGHPRIAILGLIEARLQQADLMVLGGLNEGTWPGLPASDPWLAPRIRHELGLPGLETRIGLAAHDFASALGAPHVLITRARRGSGGPAVASRFWLRLKAMSGPQWKSADRYAALAQAIDRPDGHHPASRPAPVPPLSVRPRLIPVTDVDRLKADPYAFYARRILRLARLDPVDADAGPAWRGTAVHEILQHWAEAGTLDPADLEARAQAMFDRPEVHPLLKALWQPRLMEAIRWIAAEVAKDKAAGRTILAVEREGRAEVAEVTLMGKADRIDSLPDGTLGVIDYKTGKPPSAKMVKAGYSLQLGLLGVIAEMGGFAGLGDQPRAADFEYWSLAKKGDQFGYRESPVDPTGSRGKIVTSSFTAHAHEQFSGLVADYLLGTAPFTAQLNPEVANYGDYDQLMRLEEWYGRDDG</sequence>
<dbReference type="Gene3D" id="3.90.320.10">
    <property type="match status" value="1"/>
</dbReference>
<keyword evidence="3" id="KW-1185">Reference proteome</keyword>
<dbReference type="SUPFAM" id="SSF52540">
    <property type="entry name" value="P-loop containing nucleoside triphosphate hydrolases"/>
    <property type="match status" value="1"/>
</dbReference>
<evidence type="ECO:0000313" key="3">
    <source>
        <dbReference type="Proteomes" id="UP001267638"/>
    </source>
</evidence>
<keyword evidence="2" id="KW-0547">Nucleotide-binding</keyword>
<gene>
    <name evidence="2" type="ORF">J2W40_003910</name>
</gene>
<dbReference type="GO" id="GO:0003678">
    <property type="term" value="F:DNA helicase activity"/>
    <property type="evidence" value="ECO:0007669"/>
    <property type="project" value="UniProtKB-EC"/>
</dbReference>
<accession>A0ABU1X670</accession>
<dbReference type="InterPro" id="IPR038726">
    <property type="entry name" value="PDDEXK_AddAB-type"/>
</dbReference>